<dbReference type="Pfam" id="PF02798">
    <property type="entry name" value="GST_N"/>
    <property type="match status" value="1"/>
</dbReference>
<dbReference type="CDD" id="cd03185">
    <property type="entry name" value="GST_C_Tau"/>
    <property type="match status" value="1"/>
</dbReference>
<evidence type="ECO:0000256" key="3">
    <source>
        <dbReference type="ARBA" id="ARBA00047960"/>
    </source>
</evidence>
<sequence length="218" mass="25143">MEDNVVLLDCWASSFGMRVRLALALKGIKYEYKEEKLEDKSRVLVEMNPVHKKIPVLIHNGNPICESLIIVEYIDEVWHDDFPLLPSDAHQRSLARFWAAYADKLYGISKRLWMGKGEEQEKAKNELIECLKTLEGELGEKPYMGGEKIGFVDVALLPFSRWFYSLEKCANFTIKDECPKLVGWVDRCMEMEIVSNSLPHPHKIYGFVLHLKEKLGIA</sequence>
<dbReference type="InterPro" id="IPR045073">
    <property type="entry name" value="Omega/Tau-like"/>
</dbReference>
<feature type="domain" description="GST N-terminal" evidence="5">
    <location>
        <begin position="3"/>
        <end position="82"/>
    </location>
</feature>
<dbReference type="InterPro" id="IPR036249">
    <property type="entry name" value="Thioredoxin-like_sf"/>
</dbReference>
<dbReference type="GO" id="GO:0005737">
    <property type="term" value="C:cytoplasm"/>
    <property type="evidence" value="ECO:0007669"/>
    <property type="project" value="TreeGrafter"/>
</dbReference>
<dbReference type="EC" id="2.5.1.18" evidence="1"/>
<dbReference type="SUPFAM" id="SSF47616">
    <property type="entry name" value="GST C-terminal domain-like"/>
    <property type="match status" value="1"/>
</dbReference>
<feature type="domain" description="GST C-terminal" evidence="6">
    <location>
        <begin position="88"/>
        <end position="207"/>
    </location>
</feature>
<dbReference type="Gene3D" id="1.20.1050.10">
    <property type="match status" value="1"/>
</dbReference>
<keyword evidence="2 7" id="KW-0808">Transferase</keyword>
<dbReference type="Gene3D" id="3.40.30.10">
    <property type="entry name" value="Glutaredoxin"/>
    <property type="match status" value="1"/>
</dbReference>
<comment type="similarity">
    <text evidence="4">Belongs to the GST superfamily.</text>
</comment>
<dbReference type="FunFam" id="1.20.1050.10:FF:000018">
    <property type="entry name" value="Glutathione S-transferase U20"/>
    <property type="match status" value="1"/>
</dbReference>
<dbReference type="InterPro" id="IPR010987">
    <property type="entry name" value="Glutathione-S-Trfase_C-like"/>
</dbReference>
<reference evidence="7" key="1">
    <citation type="submission" date="2015-06" db="EMBL/GenBank/DDBJ databases">
        <title>Sweet potato glutathione S-transferase SPGST from senescent leaves.</title>
        <authorList>
            <person name="Liu C.-Y."/>
            <person name="Chen H.-J."/>
        </authorList>
    </citation>
    <scope>NUCLEOTIDE SEQUENCE</scope>
</reference>
<dbReference type="InterPro" id="IPR036282">
    <property type="entry name" value="Glutathione-S-Trfase_C_sf"/>
</dbReference>
<dbReference type="PANTHER" id="PTHR11260">
    <property type="entry name" value="GLUTATHIONE S-TRANSFERASE, GST, SUPERFAMILY, GST DOMAIN CONTAINING"/>
    <property type="match status" value="1"/>
</dbReference>
<dbReference type="SFLD" id="SFLDS00019">
    <property type="entry name" value="Glutathione_Transferase_(cytos"/>
    <property type="match status" value="1"/>
</dbReference>
<evidence type="ECO:0000259" key="6">
    <source>
        <dbReference type="PROSITE" id="PS50405"/>
    </source>
</evidence>
<protein>
    <recommendedName>
        <fullName evidence="1">glutathione transferase</fullName>
        <ecNumber evidence="1">2.5.1.18</ecNumber>
    </recommendedName>
</protein>
<dbReference type="FunFam" id="3.40.30.10:FF:000014">
    <property type="entry name" value="Tau class glutathione S-transferase"/>
    <property type="match status" value="1"/>
</dbReference>
<evidence type="ECO:0000313" key="7">
    <source>
        <dbReference type="EMBL" id="ALP06094.1"/>
    </source>
</evidence>
<evidence type="ECO:0000256" key="1">
    <source>
        <dbReference type="ARBA" id="ARBA00012452"/>
    </source>
</evidence>
<dbReference type="Pfam" id="PF00043">
    <property type="entry name" value="GST_C"/>
    <property type="match status" value="1"/>
</dbReference>
<dbReference type="AlphaFoldDB" id="A0A0S2PZF5"/>
<gene>
    <name evidence="7" type="primary">GST</name>
</gene>
<accession>A0A0S2PZF5</accession>
<dbReference type="InterPro" id="IPR040079">
    <property type="entry name" value="Glutathione_S-Trfase"/>
</dbReference>
<dbReference type="PROSITE" id="PS50404">
    <property type="entry name" value="GST_NTER"/>
    <property type="match status" value="1"/>
</dbReference>
<dbReference type="InterPro" id="IPR045074">
    <property type="entry name" value="GST_C_Tau"/>
</dbReference>
<dbReference type="GO" id="GO:0004364">
    <property type="term" value="F:glutathione transferase activity"/>
    <property type="evidence" value="ECO:0007669"/>
    <property type="project" value="UniProtKB-EC"/>
</dbReference>
<dbReference type="InterPro" id="IPR004045">
    <property type="entry name" value="Glutathione_S-Trfase_N"/>
</dbReference>
<name>A0A0S2PZF5_IPOBA</name>
<proteinExistence type="evidence at transcript level"/>
<dbReference type="CDD" id="cd03058">
    <property type="entry name" value="GST_N_Tau"/>
    <property type="match status" value="1"/>
</dbReference>
<dbReference type="EMBL" id="KT199017">
    <property type="protein sequence ID" value="ALP06094.1"/>
    <property type="molecule type" value="mRNA"/>
</dbReference>
<dbReference type="SFLD" id="SFLDG00358">
    <property type="entry name" value="Main_(cytGST)"/>
    <property type="match status" value="1"/>
</dbReference>
<dbReference type="GO" id="GO:0006749">
    <property type="term" value="P:glutathione metabolic process"/>
    <property type="evidence" value="ECO:0007669"/>
    <property type="project" value="InterPro"/>
</dbReference>
<evidence type="ECO:0000256" key="4">
    <source>
        <dbReference type="RuleBase" id="RU003494"/>
    </source>
</evidence>
<evidence type="ECO:0000256" key="2">
    <source>
        <dbReference type="ARBA" id="ARBA00022679"/>
    </source>
</evidence>
<dbReference type="SUPFAM" id="SSF52833">
    <property type="entry name" value="Thioredoxin-like"/>
    <property type="match status" value="1"/>
</dbReference>
<dbReference type="PROSITE" id="PS50405">
    <property type="entry name" value="GST_CTER"/>
    <property type="match status" value="1"/>
</dbReference>
<evidence type="ECO:0000259" key="5">
    <source>
        <dbReference type="PROSITE" id="PS50404"/>
    </source>
</evidence>
<organism evidence="7">
    <name type="scientific">Ipomoea batatas</name>
    <name type="common">Sweet potato</name>
    <name type="synonym">Convolvulus batatas</name>
    <dbReference type="NCBI Taxonomy" id="4120"/>
    <lineage>
        <taxon>Eukaryota</taxon>
        <taxon>Viridiplantae</taxon>
        <taxon>Streptophyta</taxon>
        <taxon>Embryophyta</taxon>
        <taxon>Tracheophyta</taxon>
        <taxon>Spermatophyta</taxon>
        <taxon>Magnoliopsida</taxon>
        <taxon>eudicotyledons</taxon>
        <taxon>Gunneridae</taxon>
        <taxon>Pentapetalae</taxon>
        <taxon>asterids</taxon>
        <taxon>lamiids</taxon>
        <taxon>Solanales</taxon>
        <taxon>Convolvulaceae</taxon>
        <taxon>Ipomoeeae</taxon>
        <taxon>Ipomoea</taxon>
    </lineage>
</organism>
<comment type="catalytic activity">
    <reaction evidence="3">
        <text>RX + glutathione = an S-substituted glutathione + a halide anion + H(+)</text>
        <dbReference type="Rhea" id="RHEA:16437"/>
        <dbReference type="ChEBI" id="CHEBI:15378"/>
        <dbReference type="ChEBI" id="CHEBI:16042"/>
        <dbReference type="ChEBI" id="CHEBI:17792"/>
        <dbReference type="ChEBI" id="CHEBI:57925"/>
        <dbReference type="ChEBI" id="CHEBI:90779"/>
        <dbReference type="EC" id="2.5.1.18"/>
    </reaction>
</comment>
<dbReference type="InterPro" id="IPR004046">
    <property type="entry name" value="GST_C"/>
</dbReference>
<dbReference type="SFLD" id="SFLDG01152">
    <property type="entry name" value="Main.3:_Omega-_and_Tau-like"/>
    <property type="match status" value="1"/>
</dbReference>
<dbReference type="PANTHER" id="PTHR11260:SF756">
    <property type="entry name" value="GLUTATHIONE S-TRANSFERASE PARA-RELATED"/>
    <property type="match status" value="1"/>
</dbReference>